<dbReference type="AlphaFoldDB" id="A0A5B7HPL1"/>
<feature type="compositionally biased region" description="Basic residues" evidence="1">
    <location>
        <begin position="11"/>
        <end position="24"/>
    </location>
</feature>
<feature type="region of interest" description="Disordered" evidence="1">
    <location>
        <begin position="1"/>
        <end position="27"/>
    </location>
</feature>
<proteinExistence type="predicted"/>
<dbReference type="EMBL" id="VSRR010036354">
    <property type="protein sequence ID" value="MPC73222.1"/>
    <property type="molecule type" value="Genomic_DNA"/>
</dbReference>
<organism evidence="2 3">
    <name type="scientific">Portunus trituberculatus</name>
    <name type="common">Swimming crab</name>
    <name type="synonym">Neptunus trituberculatus</name>
    <dbReference type="NCBI Taxonomy" id="210409"/>
    <lineage>
        <taxon>Eukaryota</taxon>
        <taxon>Metazoa</taxon>
        <taxon>Ecdysozoa</taxon>
        <taxon>Arthropoda</taxon>
        <taxon>Crustacea</taxon>
        <taxon>Multicrustacea</taxon>
        <taxon>Malacostraca</taxon>
        <taxon>Eumalacostraca</taxon>
        <taxon>Eucarida</taxon>
        <taxon>Decapoda</taxon>
        <taxon>Pleocyemata</taxon>
        <taxon>Brachyura</taxon>
        <taxon>Eubrachyura</taxon>
        <taxon>Portunoidea</taxon>
        <taxon>Portunidae</taxon>
        <taxon>Portuninae</taxon>
        <taxon>Portunus</taxon>
    </lineage>
</organism>
<reference evidence="2 3" key="1">
    <citation type="submission" date="2019-05" db="EMBL/GenBank/DDBJ databases">
        <title>Another draft genome of Portunus trituberculatus and its Hox gene families provides insights of decapod evolution.</title>
        <authorList>
            <person name="Jeong J.-H."/>
            <person name="Song I."/>
            <person name="Kim S."/>
            <person name="Choi T."/>
            <person name="Kim D."/>
            <person name="Ryu S."/>
            <person name="Kim W."/>
        </authorList>
    </citation>
    <scope>NUCLEOTIDE SEQUENCE [LARGE SCALE GENOMIC DNA]</scope>
    <source>
        <tissue evidence="2">Muscle</tissue>
    </source>
</reference>
<protein>
    <submittedName>
        <fullName evidence="2">Uncharacterized protein</fullName>
    </submittedName>
</protein>
<evidence type="ECO:0000256" key="1">
    <source>
        <dbReference type="SAM" id="MobiDB-lite"/>
    </source>
</evidence>
<dbReference type="Proteomes" id="UP000324222">
    <property type="component" value="Unassembled WGS sequence"/>
</dbReference>
<comment type="caution">
    <text evidence="2">The sequence shown here is derived from an EMBL/GenBank/DDBJ whole genome shotgun (WGS) entry which is preliminary data.</text>
</comment>
<accession>A0A5B7HPL1</accession>
<gene>
    <name evidence="2" type="ORF">E2C01_067544</name>
</gene>
<evidence type="ECO:0000313" key="2">
    <source>
        <dbReference type="EMBL" id="MPC73222.1"/>
    </source>
</evidence>
<keyword evidence="3" id="KW-1185">Reference proteome</keyword>
<evidence type="ECO:0000313" key="3">
    <source>
        <dbReference type="Proteomes" id="UP000324222"/>
    </source>
</evidence>
<sequence>MDRGSEGTHRAGGKFKGKTTKGTKYKGTVQTPGSSFILLGHLRLADVTVTWGMVNTVKFVREKNGAAKE</sequence>
<name>A0A5B7HPL1_PORTR</name>